<dbReference type="EnsemblMetazoa" id="GMOY011629-RA">
    <property type="protein sequence ID" value="GMOY011629-PA"/>
    <property type="gene ID" value="GMOY011629"/>
</dbReference>
<evidence type="ECO:0000313" key="2">
    <source>
        <dbReference type="Proteomes" id="UP000092444"/>
    </source>
</evidence>
<reference evidence="1" key="1">
    <citation type="submission" date="2020-05" db="UniProtKB">
        <authorList>
            <consortium name="EnsemblMetazoa"/>
        </authorList>
    </citation>
    <scope>IDENTIFICATION</scope>
    <source>
        <strain evidence="1">Yale</strain>
    </source>
</reference>
<evidence type="ECO:0000313" key="1">
    <source>
        <dbReference type="EnsemblMetazoa" id="GMOY011629-PA"/>
    </source>
</evidence>
<sequence length="71" mass="8137">MTSEYTQISSKKTKLELKCRLKEQKATEKVETRLMEKKNSSAAEEEISPNEYFKLRSAAVAELKKSPETDP</sequence>
<dbReference type="Proteomes" id="UP000092444">
    <property type="component" value="Unassembled WGS sequence"/>
</dbReference>
<protein>
    <submittedName>
        <fullName evidence="1">Uncharacterized protein</fullName>
    </submittedName>
</protein>
<name>A0A1B0GEA5_GLOMM</name>
<keyword evidence="2" id="KW-1185">Reference proteome</keyword>
<proteinExistence type="predicted"/>
<organism evidence="1 2">
    <name type="scientific">Glossina morsitans morsitans</name>
    <name type="common">Savannah tsetse fly</name>
    <dbReference type="NCBI Taxonomy" id="37546"/>
    <lineage>
        <taxon>Eukaryota</taxon>
        <taxon>Metazoa</taxon>
        <taxon>Ecdysozoa</taxon>
        <taxon>Arthropoda</taxon>
        <taxon>Hexapoda</taxon>
        <taxon>Insecta</taxon>
        <taxon>Pterygota</taxon>
        <taxon>Neoptera</taxon>
        <taxon>Endopterygota</taxon>
        <taxon>Diptera</taxon>
        <taxon>Brachycera</taxon>
        <taxon>Muscomorpha</taxon>
        <taxon>Hippoboscoidea</taxon>
        <taxon>Glossinidae</taxon>
        <taxon>Glossina</taxon>
    </lineage>
</organism>
<dbReference type="STRING" id="37546.A0A1B0GEA5"/>
<accession>A0A1B0GEA5</accession>
<dbReference type="AlphaFoldDB" id="A0A1B0GEA5"/>
<dbReference type="EMBL" id="CCAG010012181">
    <property type="status" value="NOT_ANNOTATED_CDS"/>
    <property type="molecule type" value="Genomic_DNA"/>
</dbReference>